<comment type="caution">
    <text evidence="1">The sequence shown here is derived from an EMBL/GenBank/DDBJ whole genome shotgun (WGS) entry which is preliminary data.</text>
</comment>
<organism evidence="1 2">
    <name type="scientific">Coniosporium uncinatum</name>
    <dbReference type="NCBI Taxonomy" id="93489"/>
    <lineage>
        <taxon>Eukaryota</taxon>
        <taxon>Fungi</taxon>
        <taxon>Dikarya</taxon>
        <taxon>Ascomycota</taxon>
        <taxon>Pezizomycotina</taxon>
        <taxon>Dothideomycetes</taxon>
        <taxon>Dothideomycetes incertae sedis</taxon>
        <taxon>Coniosporium</taxon>
    </lineage>
</organism>
<proteinExistence type="predicted"/>
<evidence type="ECO:0000313" key="1">
    <source>
        <dbReference type="EMBL" id="KAK3065329.1"/>
    </source>
</evidence>
<evidence type="ECO:0000313" key="2">
    <source>
        <dbReference type="Proteomes" id="UP001186974"/>
    </source>
</evidence>
<gene>
    <name evidence="1" type="ORF">LTS18_001080</name>
</gene>
<sequence length="598" mass="65300">MVQWTRHRRSRYKGSLLLETERPSASYIVDMLPPAARLDHAAETIPAKHLHSSLNKAKHPINVVSWTPEGRRLLTASSSGEFTLWNGMGFNFETISQAHDGPIRAAVWSHSDEWLLSADQDGLVKYWQPNFNDVKSIQAHTEAIRGIAFAPTDSKFVTAADDNTLKIFDFAAGVEESVLTGHQWELRTVDWHPTKGLLVSGSKDNSVKLWDPRTSRCLTTFSGHKNQVMRTKFEPSGGQMLATGGKDGIGRIFDLRMMREMFLLRGHEKGIESLVWHPMHRNLLSTGGGDGCINHYLLDEQNPPTGTAPSLSPYDSPDPANAPAQTIYPAHTVPHAHDFAIWSMDWHPLGHILASGSNDRVTRFWTRPRPGDSSWTNDRYHIGQDAAEKQGTYDRRDGRRQQREQEEEEAEDEAEGLVDQKMPAKQAGPPGLPGISLTSDGTSTGGAQLPGIGGAAPLPQSMPFAPPPMPPFDPTQMDMTKVDMSRLAQMFGGQVPPPPNGLPGQFPPPPGFPGPPSMPNMPGMPPMPSAFHSSFPPAPPGFQAPIPPPGGVSMPGLSPTPSNGAAGAAGNLRQRKPLPSQQESLQAEIKQGRYRKAR</sequence>
<dbReference type="EMBL" id="JAWDJW010006339">
    <property type="protein sequence ID" value="KAK3065329.1"/>
    <property type="molecule type" value="Genomic_DNA"/>
</dbReference>
<reference evidence="1" key="1">
    <citation type="submission" date="2024-09" db="EMBL/GenBank/DDBJ databases">
        <title>Black Yeasts Isolated from many extreme environments.</title>
        <authorList>
            <person name="Coleine C."/>
            <person name="Stajich J.E."/>
            <person name="Selbmann L."/>
        </authorList>
    </citation>
    <scope>NUCLEOTIDE SEQUENCE</scope>
    <source>
        <strain evidence="1">CCFEE 5737</strain>
    </source>
</reference>
<accession>A0ACC3DD15</accession>
<dbReference type="Proteomes" id="UP001186974">
    <property type="component" value="Unassembled WGS sequence"/>
</dbReference>
<keyword evidence="2" id="KW-1185">Reference proteome</keyword>
<name>A0ACC3DD15_9PEZI</name>
<protein>
    <submittedName>
        <fullName evidence="1">Uncharacterized protein</fullName>
    </submittedName>
</protein>